<sequence>MSVPPTLPFYLHALIELPASLNFFFRPSEQLPTPAPQAHAIIRQYAVLLFTSNVIALVFALRPIDDTSKLVAAALALYHMAPLVRATLRIGRGDAYGQGLGGPWGHFGVHGVCLGGLVRLWLS</sequence>
<protein>
    <submittedName>
        <fullName evidence="1">Uncharacterized protein</fullName>
    </submittedName>
</protein>
<proteinExistence type="predicted"/>
<gene>
    <name evidence="1" type="ORF">BJ875DRAFT_469675</name>
</gene>
<evidence type="ECO:0000313" key="1">
    <source>
        <dbReference type="EMBL" id="KAG9231382.1"/>
    </source>
</evidence>
<dbReference type="EMBL" id="MU251605">
    <property type="protein sequence ID" value="KAG9231382.1"/>
    <property type="molecule type" value="Genomic_DNA"/>
</dbReference>
<organism evidence="1 2">
    <name type="scientific">Amylocarpus encephaloides</name>
    <dbReference type="NCBI Taxonomy" id="45428"/>
    <lineage>
        <taxon>Eukaryota</taxon>
        <taxon>Fungi</taxon>
        <taxon>Dikarya</taxon>
        <taxon>Ascomycota</taxon>
        <taxon>Pezizomycotina</taxon>
        <taxon>Leotiomycetes</taxon>
        <taxon>Helotiales</taxon>
        <taxon>Helotiales incertae sedis</taxon>
        <taxon>Amylocarpus</taxon>
    </lineage>
</organism>
<dbReference type="AlphaFoldDB" id="A0A9P7YDC0"/>
<evidence type="ECO:0000313" key="2">
    <source>
        <dbReference type="Proteomes" id="UP000824998"/>
    </source>
</evidence>
<name>A0A9P7YDC0_9HELO</name>
<accession>A0A9P7YDC0</accession>
<comment type="caution">
    <text evidence="1">The sequence shown here is derived from an EMBL/GenBank/DDBJ whole genome shotgun (WGS) entry which is preliminary data.</text>
</comment>
<reference evidence="1" key="1">
    <citation type="journal article" date="2021" name="IMA Fungus">
        <title>Genomic characterization of three marine fungi, including Emericellopsis atlantica sp. nov. with signatures of a generalist lifestyle and marine biomass degradation.</title>
        <authorList>
            <person name="Hagestad O.C."/>
            <person name="Hou L."/>
            <person name="Andersen J.H."/>
            <person name="Hansen E.H."/>
            <person name="Altermark B."/>
            <person name="Li C."/>
            <person name="Kuhnert E."/>
            <person name="Cox R.J."/>
            <person name="Crous P.W."/>
            <person name="Spatafora J.W."/>
            <person name="Lail K."/>
            <person name="Amirebrahimi M."/>
            <person name="Lipzen A."/>
            <person name="Pangilinan J."/>
            <person name="Andreopoulos W."/>
            <person name="Hayes R.D."/>
            <person name="Ng V."/>
            <person name="Grigoriev I.V."/>
            <person name="Jackson S.A."/>
            <person name="Sutton T.D.S."/>
            <person name="Dobson A.D.W."/>
            <person name="Rama T."/>
        </authorList>
    </citation>
    <scope>NUCLEOTIDE SEQUENCE</scope>
    <source>
        <strain evidence="1">TRa018bII</strain>
    </source>
</reference>
<dbReference type="OrthoDB" id="2590756at2759"/>
<keyword evidence="2" id="KW-1185">Reference proteome</keyword>
<dbReference type="Proteomes" id="UP000824998">
    <property type="component" value="Unassembled WGS sequence"/>
</dbReference>